<sequence length="43" mass="4976">MPELSDQLWIWASHVSISNLPQFLIGAVFNLVHHMSQINLPQY</sequence>
<evidence type="ECO:0000313" key="1">
    <source>
        <dbReference type="EMBL" id="CAG8499468.1"/>
    </source>
</evidence>
<protein>
    <submittedName>
        <fullName evidence="1">7120_t:CDS:1</fullName>
    </submittedName>
</protein>
<dbReference type="Proteomes" id="UP000789570">
    <property type="component" value="Unassembled WGS sequence"/>
</dbReference>
<dbReference type="AlphaFoldDB" id="A0A9N8ZL69"/>
<evidence type="ECO:0000313" key="2">
    <source>
        <dbReference type="Proteomes" id="UP000789570"/>
    </source>
</evidence>
<gene>
    <name evidence="1" type="ORF">FCALED_LOCUS3628</name>
</gene>
<comment type="caution">
    <text evidence="1">The sequence shown here is derived from an EMBL/GenBank/DDBJ whole genome shotgun (WGS) entry which is preliminary data.</text>
</comment>
<organism evidence="1 2">
    <name type="scientific">Funneliformis caledonium</name>
    <dbReference type="NCBI Taxonomy" id="1117310"/>
    <lineage>
        <taxon>Eukaryota</taxon>
        <taxon>Fungi</taxon>
        <taxon>Fungi incertae sedis</taxon>
        <taxon>Mucoromycota</taxon>
        <taxon>Glomeromycotina</taxon>
        <taxon>Glomeromycetes</taxon>
        <taxon>Glomerales</taxon>
        <taxon>Glomeraceae</taxon>
        <taxon>Funneliformis</taxon>
    </lineage>
</organism>
<name>A0A9N8ZL69_9GLOM</name>
<dbReference type="EMBL" id="CAJVPQ010000647">
    <property type="protein sequence ID" value="CAG8499468.1"/>
    <property type="molecule type" value="Genomic_DNA"/>
</dbReference>
<keyword evidence="2" id="KW-1185">Reference proteome</keyword>
<proteinExistence type="predicted"/>
<accession>A0A9N8ZL69</accession>
<reference evidence="1" key="1">
    <citation type="submission" date="2021-06" db="EMBL/GenBank/DDBJ databases">
        <authorList>
            <person name="Kallberg Y."/>
            <person name="Tangrot J."/>
            <person name="Rosling A."/>
        </authorList>
    </citation>
    <scope>NUCLEOTIDE SEQUENCE</scope>
    <source>
        <strain evidence="1">UK204</strain>
    </source>
</reference>